<gene>
    <name evidence="2" type="ORF">ACFSJH_10215</name>
</gene>
<accession>A0ABW4YKS9</accession>
<evidence type="ECO:0000313" key="3">
    <source>
        <dbReference type="Proteomes" id="UP001597362"/>
    </source>
</evidence>
<dbReference type="EMBL" id="JBHUHO010000029">
    <property type="protein sequence ID" value="MFD2116098.1"/>
    <property type="molecule type" value="Genomic_DNA"/>
</dbReference>
<evidence type="ECO:0000256" key="1">
    <source>
        <dbReference type="SAM" id="Phobius"/>
    </source>
</evidence>
<keyword evidence="3" id="KW-1185">Reference proteome</keyword>
<keyword evidence="1" id="KW-0472">Membrane</keyword>
<evidence type="ECO:0008006" key="4">
    <source>
        <dbReference type="Google" id="ProtNLM"/>
    </source>
</evidence>
<proteinExistence type="predicted"/>
<keyword evidence="1" id="KW-1133">Transmembrane helix</keyword>
<keyword evidence="1" id="KW-0812">Transmembrane</keyword>
<sequence>MEQGNEDRKKDIQLEDVKEEFAADFAYSDPNVYARSEAGRHISEVDMLTSTHDDVELEARSSSNLISFTGIVFAVASWFIWPILMAIAAIVLGFLAYSNENKKWSSTAIGLGTVTIIYQFIIVPIYYSIL</sequence>
<organism evidence="2 3">
    <name type="scientific">Paenibacillus yanchengensis</name>
    <dbReference type="NCBI Taxonomy" id="2035833"/>
    <lineage>
        <taxon>Bacteria</taxon>
        <taxon>Bacillati</taxon>
        <taxon>Bacillota</taxon>
        <taxon>Bacilli</taxon>
        <taxon>Bacillales</taxon>
        <taxon>Paenibacillaceae</taxon>
        <taxon>Paenibacillus</taxon>
    </lineage>
</organism>
<comment type="caution">
    <text evidence="2">The sequence shown here is derived from an EMBL/GenBank/DDBJ whole genome shotgun (WGS) entry which is preliminary data.</text>
</comment>
<reference evidence="3" key="1">
    <citation type="journal article" date="2019" name="Int. J. Syst. Evol. Microbiol.">
        <title>The Global Catalogue of Microorganisms (GCM) 10K type strain sequencing project: providing services to taxonomists for standard genome sequencing and annotation.</title>
        <authorList>
            <consortium name="The Broad Institute Genomics Platform"/>
            <consortium name="The Broad Institute Genome Sequencing Center for Infectious Disease"/>
            <person name="Wu L."/>
            <person name="Ma J."/>
        </authorList>
    </citation>
    <scope>NUCLEOTIDE SEQUENCE [LARGE SCALE GENOMIC DNA]</scope>
    <source>
        <strain evidence="3">GH52</strain>
    </source>
</reference>
<feature type="transmembrane region" description="Helical" evidence="1">
    <location>
        <begin position="71"/>
        <end position="97"/>
    </location>
</feature>
<name>A0ABW4YKS9_9BACL</name>
<feature type="transmembrane region" description="Helical" evidence="1">
    <location>
        <begin position="109"/>
        <end position="129"/>
    </location>
</feature>
<protein>
    <recommendedName>
        <fullName evidence="4">DUF4190 domain-containing protein</fullName>
    </recommendedName>
</protein>
<dbReference type="Proteomes" id="UP001597362">
    <property type="component" value="Unassembled WGS sequence"/>
</dbReference>
<dbReference type="RefSeq" id="WP_377771918.1">
    <property type="nucleotide sequence ID" value="NZ_JBHUHO010000029.1"/>
</dbReference>
<evidence type="ECO:0000313" key="2">
    <source>
        <dbReference type="EMBL" id="MFD2116098.1"/>
    </source>
</evidence>